<evidence type="ECO:0000313" key="2">
    <source>
        <dbReference type="Proteomes" id="UP000182692"/>
    </source>
</evidence>
<name>A0A1I5J890_9GAMM</name>
<dbReference type="EMBL" id="FOWR01000001">
    <property type="protein sequence ID" value="SFO68952.1"/>
    <property type="molecule type" value="Genomic_DNA"/>
</dbReference>
<evidence type="ECO:0000313" key="1">
    <source>
        <dbReference type="EMBL" id="SFO68952.1"/>
    </source>
</evidence>
<protein>
    <submittedName>
        <fullName evidence="1">Uncharacterized protein</fullName>
    </submittedName>
</protein>
<dbReference type="AlphaFoldDB" id="A0A1I5J890"/>
<sequence length="239" mass="25717">MKRSFFCVALVLLNGCGGSGSDTNSNNSGNSTSATACFNADLNAIGADVTVVNTRVVNGQSEPNYTERDVVSGQVTYEGYTNAREVLLYEDSVVNKAYIVSDESQQQVITLGQIIDGEEIIYKPNGIQLDYNLRAGETREYPTVSVLTNGTQTATYDISFTFEKNETITVPAGEFNTCLMTLTFDVVENGVSTNAVFTQNIGVSNGLMIREETNSTAGNSTFTEVNELVSATINGEIVQ</sequence>
<proteinExistence type="predicted"/>
<dbReference type="RefSeq" id="WP_074924787.1">
    <property type="nucleotide sequence ID" value="NZ_FOWR01000001.1"/>
</dbReference>
<dbReference type="OrthoDB" id="6401137at2"/>
<dbReference type="GeneID" id="35873654"/>
<dbReference type="Gene3D" id="2.40.360.20">
    <property type="match status" value="1"/>
</dbReference>
<organism evidence="1 2">
    <name type="scientific">Enterovibrio norvegicus DSM 15893</name>
    <dbReference type="NCBI Taxonomy" id="1121869"/>
    <lineage>
        <taxon>Bacteria</taxon>
        <taxon>Pseudomonadati</taxon>
        <taxon>Pseudomonadota</taxon>
        <taxon>Gammaproteobacteria</taxon>
        <taxon>Vibrionales</taxon>
        <taxon>Vibrionaceae</taxon>
        <taxon>Enterovibrio</taxon>
    </lineage>
</organism>
<dbReference type="STRING" id="1121869.SAMN03084138_00031"/>
<dbReference type="Proteomes" id="UP000182692">
    <property type="component" value="Unassembled WGS sequence"/>
</dbReference>
<reference evidence="1 2" key="1">
    <citation type="submission" date="2016-10" db="EMBL/GenBank/DDBJ databases">
        <authorList>
            <person name="de Groot N.N."/>
        </authorList>
    </citation>
    <scope>NUCLEOTIDE SEQUENCE [LARGE SCALE GENOMIC DNA]</scope>
    <source>
        <strain evidence="1 2">DSM 15893</strain>
    </source>
</reference>
<accession>A0A1I5J890</accession>
<gene>
    <name evidence="1" type="ORF">SAMN03084138_00031</name>
</gene>